<accession>A0AAU7JQG2</accession>
<name>A0AAU7JQG2_9MICO</name>
<organism evidence="1">
    <name type="scientific">Pedococcus sp. KACC 23699</name>
    <dbReference type="NCBI Taxonomy" id="3149228"/>
    <lineage>
        <taxon>Bacteria</taxon>
        <taxon>Bacillati</taxon>
        <taxon>Actinomycetota</taxon>
        <taxon>Actinomycetes</taxon>
        <taxon>Micrococcales</taxon>
        <taxon>Intrasporangiaceae</taxon>
        <taxon>Pedococcus</taxon>
    </lineage>
</organism>
<dbReference type="EMBL" id="CP157483">
    <property type="protein sequence ID" value="XBO42647.1"/>
    <property type="molecule type" value="Genomic_DNA"/>
</dbReference>
<gene>
    <name evidence="1" type="ORF">ABEG17_13850</name>
</gene>
<evidence type="ECO:0008006" key="2">
    <source>
        <dbReference type="Google" id="ProtNLM"/>
    </source>
</evidence>
<dbReference type="RefSeq" id="WP_406830067.1">
    <property type="nucleotide sequence ID" value="NZ_CP157483.1"/>
</dbReference>
<sequence>MQGSVHTFDEQTGAGSLLLDDGLEVTFSSDVFAASALRHLRAGQRLSLVLGDGGREVTRLWIVGIGDDQVIG</sequence>
<protein>
    <recommendedName>
        <fullName evidence="2">Cold-shock protein</fullName>
    </recommendedName>
</protein>
<reference evidence="1" key="1">
    <citation type="submission" date="2024-05" db="EMBL/GenBank/DDBJ databases">
        <authorList>
            <person name="Kim S."/>
            <person name="Heo J."/>
            <person name="Choi H."/>
            <person name="Choi Y."/>
            <person name="Kwon S.-W."/>
            <person name="Kim Y."/>
        </authorList>
    </citation>
    <scope>NUCLEOTIDE SEQUENCE</scope>
    <source>
        <strain evidence="1">KACC 23699</strain>
    </source>
</reference>
<proteinExistence type="predicted"/>
<evidence type="ECO:0000313" key="1">
    <source>
        <dbReference type="EMBL" id="XBO42647.1"/>
    </source>
</evidence>
<dbReference type="AlphaFoldDB" id="A0AAU7JQG2"/>